<dbReference type="PANTHER" id="PTHR28634">
    <property type="entry name" value="ZINC FINGER B-BOX DOMAIN-CONTAINING PROTEIN 1"/>
    <property type="match status" value="1"/>
</dbReference>
<dbReference type="InterPro" id="IPR001660">
    <property type="entry name" value="SAM"/>
</dbReference>
<accession>A0AAD5M6S4</accession>
<proteinExistence type="predicted"/>
<comment type="caution">
    <text evidence="3">The sequence shown here is derived from an EMBL/GenBank/DDBJ whole genome shotgun (WGS) entry which is preliminary data.</text>
</comment>
<sequence>MPTTKPMIASSKVKASERLEEDAQAMEERLVQLRLKMLEDKQRLERERPAKFGGSRWRSAQEGLGTVSRYAKDVEAKMKQPKKAPKGKPDSDAPQTMETRKKKTRKTANDVAPTVLAAVTVTKWTSQQVLEWLSSLGLDEFCSAFEFHQVTGKTLLTMTMDELVGISVTRLSSHAAPVNLADGDFDEESSHASFMKALLEWRDGVDNTHEITKDDGLWHNPLAENHEEEEEHQGVKGGALWDGEYDEAREHAAFAQAVEAWRRAGV</sequence>
<dbReference type="CDD" id="cd09487">
    <property type="entry name" value="SAM_superfamily"/>
    <property type="match status" value="1"/>
</dbReference>
<dbReference type="InterPro" id="IPR037688">
    <property type="entry name" value="ZBBX"/>
</dbReference>
<keyword evidence="4" id="KW-1185">Reference proteome</keyword>
<dbReference type="PROSITE" id="PS50105">
    <property type="entry name" value="SAM_DOMAIN"/>
    <property type="match status" value="1"/>
</dbReference>
<dbReference type="InterPro" id="IPR013761">
    <property type="entry name" value="SAM/pointed_sf"/>
</dbReference>
<dbReference type="EMBL" id="JAKCXM010000054">
    <property type="protein sequence ID" value="KAJ0404887.1"/>
    <property type="molecule type" value="Genomic_DNA"/>
</dbReference>
<dbReference type="Proteomes" id="UP001209570">
    <property type="component" value="Unassembled WGS sequence"/>
</dbReference>
<feature type="region of interest" description="Disordered" evidence="1">
    <location>
        <begin position="1"/>
        <end position="21"/>
    </location>
</feature>
<feature type="domain" description="SAM" evidence="2">
    <location>
        <begin position="124"/>
        <end position="169"/>
    </location>
</feature>
<gene>
    <name evidence="3" type="ORF">P43SY_001799</name>
</gene>
<protein>
    <recommendedName>
        <fullName evidence="2">SAM domain-containing protein</fullName>
    </recommendedName>
</protein>
<dbReference type="Gene3D" id="1.10.150.50">
    <property type="entry name" value="Transcription Factor, Ets-1"/>
    <property type="match status" value="1"/>
</dbReference>
<reference evidence="3" key="1">
    <citation type="submission" date="2021-12" db="EMBL/GenBank/DDBJ databases">
        <title>Prjna785345.</title>
        <authorList>
            <person name="Rujirawat T."/>
            <person name="Krajaejun T."/>
        </authorList>
    </citation>
    <scope>NUCLEOTIDE SEQUENCE</scope>
    <source>
        <strain evidence="3">Pi057C3</strain>
    </source>
</reference>
<dbReference type="SMART" id="SM00454">
    <property type="entry name" value="SAM"/>
    <property type="match status" value="1"/>
</dbReference>
<dbReference type="Pfam" id="PF00536">
    <property type="entry name" value="SAM_1"/>
    <property type="match status" value="1"/>
</dbReference>
<dbReference type="SUPFAM" id="SSF47769">
    <property type="entry name" value="SAM/Pointed domain"/>
    <property type="match status" value="1"/>
</dbReference>
<feature type="region of interest" description="Disordered" evidence="1">
    <location>
        <begin position="75"/>
        <end position="108"/>
    </location>
</feature>
<evidence type="ECO:0000259" key="2">
    <source>
        <dbReference type="PROSITE" id="PS50105"/>
    </source>
</evidence>
<evidence type="ECO:0000313" key="3">
    <source>
        <dbReference type="EMBL" id="KAJ0404887.1"/>
    </source>
</evidence>
<dbReference type="AlphaFoldDB" id="A0AAD5M6S4"/>
<organism evidence="3 4">
    <name type="scientific">Pythium insidiosum</name>
    <name type="common">Pythiosis disease agent</name>
    <dbReference type="NCBI Taxonomy" id="114742"/>
    <lineage>
        <taxon>Eukaryota</taxon>
        <taxon>Sar</taxon>
        <taxon>Stramenopiles</taxon>
        <taxon>Oomycota</taxon>
        <taxon>Peronosporomycetes</taxon>
        <taxon>Pythiales</taxon>
        <taxon>Pythiaceae</taxon>
        <taxon>Pythium</taxon>
    </lineage>
</organism>
<evidence type="ECO:0000256" key="1">
    <source>
        <dbReference type="SAM" id="MobiDB-lite"/>
    </source>
</evidence>
<dbReference type="PANTHER" id="PTHR28634:SF1">
    <property type="entry name" value="ZINC FINGER B-BOX DOMAIN-CONTAINING PROTEIN 1"/>
    <property type="match status" value="1"/>
</dbReference>
<name>A0AAD5M6S4_PYTIN</name>
<evidence type="ECO:0000313" key="4">
    <source>
        <dbReference type="Proteomes" id="UP001209570"/>
    </source>
</evidence>